<organism evidence="2 3">
    <name type="scientific">Scleroderma citrinum Foug A</name>
    <dbReference type="NCBI Taxonomy" id="1036808"/>
    <lineage>
        <taxon>Eukaryota</taxon>
        <taxon>Fungi</taxon>
        <taxon>Dikarya</taxon>
        <taxon>Basidiomycota</taxon>
        <taxon>Agaricomycotina</taxon>
        <taxon>Agaricomycetes</taxon>
        <taxon>Agaricomycetidae</taxon>
        <taxon>Boletales</taxon>
        <taxon>Sclerodermatineae</taxon>
        <taxon>Sclerodermataceae</taxon>
        <taxon>Scleroderma</taxon>
    </lineage>
</organism>
<accession>A0A0C3A689</accession>
<reference evidence="2 3" key="1">
    <citation type="submission" date="2014-04" db="EMBL/GenBank/DDBJ databases">
        <authorList>
            <consortium name="DOE Joint Genome Institute"/>
            <person name="Kuo A."/>
            <person name="Kohler A."/>
            <person name="Nagy L.G."/>
            <person name="Floudas D."/>
            <person name="Copeland A."/>
            <person name="Barry K.W."/>
            <person name="Cichocki N."/>
            <person name="Veneault-Fourrey C."/>
            <person name="LaButti K."/>
            <person name="Lindquist E.A."/>
            <person name="Lipzen A."/>
            <person name="Lundell T."/>
            <person name="Morin E."/>
            <person name="Murat C."/>
            <person name="Sun H."/>
            <person name="Tunlid A."/>
            <person name="Henrissat B."/>
            <person name="Grigoriev I.V."/>
            <person name="Hibbett D.S."/>
            <person name="Martin F."/>
            <person name="Nordberg H.P."/>
            <person name="Cantor M.N."/>
            <person name="Hua S.X."/>
        </authorList>
    </citation>
    <scope>NUCLEOTIDE SEQUENCE [LARGE SCALE GENOMIC DNA]</scope>
    <source>
        <strain evidence="2 3">Foug A</strain>
    </source>
</reference>
<dbReference type="HOGENOM" id="CLU_2655933_0_0_1"/>
<evidence type="ECO:0000256" key="1">
    <source>
        <dbReference type="SAM" id="MobiDB-lite"/>
    </source>
</evidence>
<protein>
    <submittedName>
        <fullName evidence="2">Uncharacterized protein</fullName>
    </submittedName>
</protein>
<evidence type="ECO:0000313" key="3">
    <source>
        <dbReference type="Proteomes" id="UP000053989"/>
    </source>
</evidence>
<feature type="region of interest" description="Disordered" evidence="1">
    <location>
        <begin position="9"/>
        <end position="32"/>
    </location>
</feature>
<evidence type="ECO:0000313" key="2">
    <source>
        <dbReference type="EMBL" id="KIM60252.1"/>
    </source>
</evidence>
<gene>
    <name evidence="2" type="ORF">SCLCIDRAFT_1217021</name>
</gene>
<sequence length="76" mass="8697">MTYHELIVHPIPNSGVSPKHRNDEFGNINFPRSLTKHSNRREATANIHQPSNRMKVDIMGLSIEKQRSRWPHDGGG</sequence>
<reference evidence="3" key="2">
    <citation type="submission" date="2015-01" db="EMBL/GenBank/DDBJ databases">
        <title>Evolutionary Origins and Diversification of the Mycorrhizal Mutualists.</title>
        <authorList>
            <consortium name="DOE Joint Genome Institute"/>
            <consortium name="Mycorrhizal Genomics Consortium"/>
            <person name="Kohler A."/>
            <person name="Kuo A."/>
            <person name="Nagy L.G."/>
            <person name="Floudas D."/>
            <person name="Copeland A."/>
            <person name="Barry K.W."/>
            <person name="Cichocki N."/>
            <person name="Veneault-Fourrey C."/>
            <person name="LaButti K."/>
            <person name="Lindquist E.A."/>
            <person name="Lipzen A."/>
            <person name="Lundell T."/>
            <person name="Morin E."/>
            <person name="Murat C."/>
            <person name="Riley R."/>
            <person name="Ohm R."/>
            <person name="Sun H."/>
            <person name="Tunlid A."/>
            <person name="Henrissat B."/>
            <person name="Grigoriev I.V."/>
            <person name="Hibbett D.S."/>
            <person name="Martin F."/>
        </authorList>
    </citation>
    <scope>NUCLEOTIDE SEQUENCE [LARGE SCALE GENOMIC DNA]</scope>
    <source>
        <strain evidence="3">Foug A</strain>
    </source>
</reference>
<name>A0A0C3A689_9AGAM</name>
<keyword evidence="3" id="KW-1185">Reference proteome</keyword>
<dbReference type="EMBL" id="KN822064">
    <property type="protein sequence ID" value="KIM60252.1"/>
    <property type="molecule type" value="Genomic_DNA"/>
</dbReference>
<dbReference type="InParanoid" id="A0A0C3A689"/>
<proteinExistence type="predicted"/>
<dbReference type="Proteomes" id="UP000053989">
    <property type="component" value="Unassembled WGS sequence"/>
</dbReference>
<dbReference type="AlphaFoldDB" id="A0A0C3A689"/>